<evidence type="ECO:0000256" key="9">
    <source>
        <dbReference type="ARBA" id="ARBA00023049"/>
    </source>
</evidence>
<dbReference type="Pfam" id="PF01435">
    <property type="entry name" value="Peptidase_M48"/>
    <property type="match status" value="1"/>
</dbReference>
<evidence type="ECO:0000256" key="11">
    <source>
        <dbReference type="HAMAP-Rule" id="MF_00188"/>
    </source>
</evidence>
<keyword evidence="10 11" id="KW-0472">Membrane</keyword>
<feature type="transmembrane region" description="Helical" evidence="11">
    <location>
        <begin position="149"/>
        <end position="172"/>
    </location>
</feature>
<proteinExistence type="inferred from homology"/>
<dbReference type="InterPro" id="IPR001915">
    <property type="entry name" value="Peptidase_M48"/>
</dbReference>
<evidence type="ECO:0000256" key="4">
    <source>
        <dbReference type="ARBA" id="ARBA00022692"/>
    </source>
</evidence>
<keyword evidence="6 11" id="KW-0378">Hydrolase</keyword>
<gene>
    <name evidence="11" type="primary">htpX</name>
    <name evidence="13" type="ORF">ENR64_25855</name>
</gene>
<feature type="binding site" evidence="11">
    <location>
        <position position="210"/>
    </location>
    <ligand>
        <name>Zn(2+)</name>
        <dbReference type="ChEBI" id="CHEBI:29105"/>
        <note>catalytic</note>
    </ligand>
</feature>
<dbReference type="InterPro" id="IPR050083">
    <property type="entry name" value="HtpX_protease"/>
</dbReference>
<protein>
    <recommendedName>
        <fullName evidence="11">Protease HtpX homolog</fullName>
        <ecNumber evidence="11">3.4.24.-</ecNumber>
    </recommendedName>
</protein>
<evidence type="ECO:0000256" key="1">
    <source>
        <dbReference type="ARBA" id="ARBA00009779"/>
    </source>
</evidence>
<comment type="caution">
    <text evidence="13">The sequence shown here is derived from an EMBL/GenBank/DDBJ whole genome shotgun (WGS) entry which is preliminary data.</text>
</comment>
<comment type="subcellular location">
    <subcellularLocation>
        <location evidence="11">Cell membrane</location>
        <topology evidence="11">Multi-pass membrane protein</topology>
    </subcellularLocation>
</comment>
<evidence type="ECO:0000256" key="7">
    <source>
        <dbReference type="ARBA" id="ARBA00022833"/>
    </source>
</evidence>
<feature type="transmembrane region" description="Helical" evidence="11">
    <location>
        <begin position="184"/>
        <end position="205"/>
    </location>
</feature>
<evidence type="ECO:0000256" key="3">
    <source>
        <dbReference type="ARBA" id="ARBA00022670"/>
    </source>
</evidence>
<dbReference type="EC" id="3.4.24.-" evidence="11"/>
<feature type="binding site" evidence="11">
    <location>
        <position position="135"/>
    </location>
    <ligand>
        <name>Zn(2+)</name>
        <dbReference type="ChEBI" id="CHEBI:29105"/>
        <note>catalytic</note>
    </ligand>
</feature>
<evidence type="ECO:0000256" key="10">
    <source>
        <dbReference type="ARBA" id="ARBA00023136"/>
    </source>
</evidence>
<feature type="active site" evidence="11">
    <location>
        <position position="136"/>
    </location>
</feature>
<evidence type="ECO:0000313" key="13">
    <source>
        <dbReference type="EMBL" id="HFN01115.1"/>
    </source>
</evidence>
<name>A0A7C3PJ11_9CYAN</name>
<keyword evidence="9 11" id="KW-0482">Metalloprotease</keyword>
<sequence length="294" mass="31584">MRFGINEIKTAGLLGLLSGLLVLGGYYLVGNEQGLIIGLVLAAFSSFGSWYYSDRAALASFQVQPLTQADAPELYNMVSSLSDRAEIPMPKLVVIPTQAPNAFATGRDPEHATIAVSKGILEVLTPEELEGVIAHEMTHIKNRDTLTQAVAGTVAGAITYLGQILSFGLLFGPVSRDTRQGQNPFGFLFLIVLAPLSASLIQLAISRTREFAADLGSAQITGNPTALANALEKLETISHQIPMRGNPTMVPLLIVNPLPRKGLQALFLTHPPTEERIRRLMEFAQQQSLTAAAI</sequence>
<feature type="transmembrane region" description="Helical" evidence="11">
    <location>
        <begin position="35"/>
        <end position="52"/>
    </location>
</feature>
<dbReference type="CDD" id="cd07336">
    <property type="entry name" value="M48B_HtpX_like"/>
    <property type="match status" value="1"/>
</dbReference>
<dbReference type="GO" id="GO:0006508">
    <property type="term" value="P:proteolysis"/>
    <property type="evidence" value="ECO:0007669"/>
    <property type="project" value="UniProtKB-KW"/>
</dbReference>
<dbReference type="HAMAP" id="MF_00188">
    <property type="entry name" value="Pept_M48_protease_HtpX"/>
    <property type="match status" value="1"/>
</dbReference>
<dbReference type="Gene3D" id="3.30.2010.10">
    <property type="entry name" value="Metalloproteases ('zincins'), catalytic domain"/>
    <property type="match status" value="1"/>
</dbReference>
<dbReference type="InterPro" id="IPR022919">
    <property type="entry name" value="Pept_M48_protease_HtpX"/>
</dbReference>
<organism evidence="13">
    <name type="scientific">Oscillatoriales cyanobacterium SpSt-418</name>
    <dbReference type="NCBI Taxonomy" id="2282169"/>
    <lineage>
        <taxon>Bacteria</taxon>
        <taxon>Bacillati</taxon>
        <taxon>Cyanobacteriota</taxon>
        <taxon>Cyanophyceae</taxon>
        <taxon>Oscillatoriophycideae</taxon>
        <taxon>Oscillatoriales</taxon>
    </lineage>
</organism>
<dbReference type="GO" id="GO:0004222">
    <property type="term" value="F:metalloendopeptidase activity"/>
    <property type="evidence" value="ECO:0007669"/>
    <property type="project" value="UniProtKB-UniRule"/>
</dbReference>
<keyword evidence="8 11" id="KW-1133">Transmembrane helix</keyword>
<keyword evidence="5 11" id="KW-0479">Metal-binding</keyword>
<dbReference type="GO" id="GO:0005886">
    <property type="term" value="C:plasma membrane"/>
    <property type="evidence" value="ECO:0007669"/>
    <property type="project" value="UniProtKB-SubCell"/>
</dbReference>
<feature type="domain" description="Peptidase M48" evidence="12">
    <location>
        <begin position="70"/>
        <end position="282"/>
    </location>
</feature>
<comment type="similarity">
    <text evidence="1 11">Belongs to the peptidase M48B family.</text>
</comment>
<dbReference type="PANTHER" id="PTHR43221:SF2">
    <property type="entry name" value="PROTEASE HTPX HOMOLOG"/>
    <property type="match status" value="1"/>
</dbReference>
<keyword evidence="2 11" id="KW-1003">Cell membrane</keyword>
<dbReference type="PANTHER" id="PTHR43221">
    <property type="entry name" value="PROTEASE HTPX"/>
    <property type="match status" value="1"/>
</dbReference>
<evidence type="ECO:0000256" key="5">
    <source>
        <dbReference type="ARBA" id="ARBA00022723"/>
    </source>
</evidence>
<feature type="binding site" evidence="11">
    <location>
        <position position="139"/>
    </location>
    <ligand>
        <name>Zn(2+)</name>
        <dbReference type="ChEBI" id="CHEBI:29105"/>
        <note>catalytic</note>
    </ligand>
</feature>
<keyword evidence="3 11" id="KW-0645">Protease</keyword>
<keyword evidence="4 11" id="KW-0812">Transmembrane</keyword>
<dbReference type="EMBL" id="DSRU01000374">
    <property type="protein sequence ID" value="HFN01115.1"/>
    <property type="molecule type" value="Genomic_DNA"/>
</dbReference>
<evidence type="ECO:0000259" key="12">
    <source>
        <dbReference type="Pfam" id="PF01435"/>
    </source>
</evidence>
<dbReference type="GO" id="GO:0008270">
    <property type="term" value="F:zinc ion binding"/>
    <property type="evidence" value="ECO:0007669"/>
    <property type="project" value="UniProtKB-UniRule"/>
</dbReference>
<evidence type="ECO:0000256" key="2">
    <source>
        <dbReference type="ARBA" id="ARBA00022475"/>
    </source>
</evidence>
<dbReference type="AlphaFoldDB" id="A0A7C3PJ11"/>
<reference evidence="13" key="1">
    <citation type="journal article" date="2020" name="mSystems">
        <title>Genome- and Community-Level Interaction Insights into Carbon Utilization and Element Cycling Functions of Hydrothermarchaeota in Hydrothermal Sediment.</title>
        <authorList>
            <person name="Zhou Z."/>
            <person name="Liu Y."/>
            <person name="Xu W."/>
            <person name="Pan J."/>
            <person name="Luo Z.H."/>
            <person name="Li M."/>
        </authorList>
    </citation>
    <scope>NUCLEOTIDE SEQUENCE [LARGE SCALE GENOMIC DNA]</scope>
    <source>
        <strain evidence="13">SpSt-418</strain>
    </source>
</reference>
<evidence type="ECO:0000256" key="8">
    <source>
        <dbReference type="ARBA" id="ARBA00022989"/>
    </source>
</evidence>
<comment type="cofactor">
    <cofactor evidence="11">
        <name>Zn(2+)</name>
        <dbReference type="ChEBI" id="CHEBI:29105"/>
    </cofactor>
    <text evidence="11">Binds 1 zinc ion per subunit.</text>
</comment>
<accession>A0A7C3PJ11</accession>
<keyword evidence="7 11" id="KW-0862">Zinc</keyword>
<evidence type="ECO:0000256" key="6">
    <source>
        <dbReference type="ARBA" id="ARBA00022801"/>
    </source>
</evidence>
<feature type="transmembrane region" description="Helical" evidence="11">
    <location>
        <begin position="12"/>
        <end position="29"/>
    </location>
</feature>